<accession>A0A0F4GFZ4</accession>
<comment type="caution">
    <text evidence="1">The sequence shown here is derived from an EMBL/GenBank/DDBJ whole genome shotgun (WGS) entry which is preliminary data.</text>
</comment>
<gene>
    <name evidence="1" type="ORF">TI39_contig644g00001</name>
</gene>
<dbReference type="EMBL" id="LAFY01000636">
    <property type="protein sequence ID" value="KJX96366.1"/>
    <property type="molecule type" value="Genomic_DNA"/>
</dbReference>
<proteinExistence type="predicted"/>
<protein>
    <submittedName>
        <fullName evidence="1">Uncharacterized protein</fullName>
    </submittedName>
</protein>
<keyword evidence="2" id="KW-1185">Reference proteome</keyword>
<evidence type="ECO:0000313" key="2">
    <source>
        <dbReference type="Proteomes" id="UP000033647"/>
    </source>
</evidence>
<organism evidence="1 2">
    <name type="scientific">Zymoseptoria brevis</name>
    <dbReference type="NCBI Taxonomy" id="1047168"/>
    <lineage>
        <taxon>Eukaryota</taxon>
        <taxon>Fungi</taxon>
        <taxon>Dikarya</taxon>
        <taxon>Ascomycota</taxon>
        <taxon>Pezizomycotina</taxon>
        <taxon>Dothideomycetes</taxon>
        <taxon>Dothideomycetidae</taxon>
        <taxon>Mycosphaerellales</taxon>
        <taxon>Mycosphaerellaceae</taxon>
        <taxon>Zymoseptoria</taxon>
    </lineage>
</organism>
<dbReference type="Proteomes" id="UP000033647">
    <property type="component" value="Unassembled WGS sequence"/>
</dbReference>
<evidence type="ECO:0000313" key="1">
    <source>
        <dbReference type="EMBL" id="KJX96366.1"/>
    </source>
</evidence>
<reference evidence="1 2" key="1">
    <citation type="submission" date="2015-03" db="EMBL/GenBank/DDBJ databases">
        <title>RNA-seq based gene annotation and comparative genomics of four Zymoseptoria species reveal species-specific pathogenicity related genes and transposable element activity.</title>
        <authorList>
            <person name="Grandaubert J."/>
            <person name="Bhattacharyya A."/>
            <person name="Stukenbrock E.H."/>
        </authorList>
    </citation>
    <scope>NUCLEOTIDE SEQUENCE [LARGE SCALE GENOMIC DNA]</scope>
    <source>
        <strain evidence="1 2">Zb18110</strain>
    </source>
</reference>
<name>A0A0F4GFZ4_9PEZI</name>
<sequence>MASGRRAAFSVPRKTFQQVIDEARAVGSGDLPWIHKDGSVAHQTMHQLIRGEMNGHYNRVNVGAWGPFSFVACFDKFMAELNEDLLTTDLINMVMEELYNLREWAFLVENYPGPTTPDPQGFVLCYDWTPLSQMSSSDKAEMKQWLVAQHPVL</sequence>
<dbReference type="AlphaFoldDB" id="A0A0F4GFZ4"/>